<protein>
    <submittedName>
        <fullName evidence="1">Uncharacterized protein</fullName>
    </submittedName>
</protein>
<evidence type="ECO:0000313" key="2">
    <source>
        <dbReference type="Proteomes" id="UP000238908"/>
    </source>
</evidence>
<reference evidence="1 2" key="1">
    <citation type="submission" date="2016-08" db="EMBL/GenBank/DDBJ databases">
        <authorList>
            <person name="Seilhamer J.J."/>
        </authorList>
    </citation>
    <scope>NUCLEOTIDE SEQUENCE [LARGE SCALE GENOMIC DNA]</scope>
    <source>
        <strain evidence="1 2">CFBP7245</strain>
    </source>
</reference>
<proteinExistence type="predicted"/>
<dbReference type="RefSeq" id="WP_104615233.1">
    <property type="nucleotide sequence ID" value="NZ_CP167817.1"/>
</dbReference>
<sequence length="128" mass="14664">MRHLPILDIPATFRRGKSVEQFLGRSPLHPDYIRHIELRPVDGSVQIWVYDVQDIGREQYTDLYDFPYLAPEDLDAAAATFQAPNEAIAYAETSLVAHPHRWVNLGVAESEYLEYIRAGRPAVWPEMA</sequence>
<accession>A0A2S7C528</accession>
<dbReference type="Proteomes" id="UP000238908">
    <property type="component" value="Unassembled WGS sequence"/>
</dbReference>
<dbReference type="EMBL" id="MDEE01000009">
    <property type="protein sequence ID" value="PPU56674.1"/>
    <property type="molecule type" value="Genomic_DNA"/>
</dbReference>
<evidence type="ECO:0000313" key="1">
    <source>
        <dbReference type="EMBL" id="PPU56674.1"/>
    </source>
</evidence>
<name>A0A2S7C528_9XANT</name>
<organism evidence="1 2">
    <name type="scientific">Xanthomonas dyei</name>
    <dbReference type="NCBI Taxonomy" id="743699"/>
    <lineage>
        <taxon>Bacteria</taxon>
        <taxon>Pseudomonadati</taxon>
        <taxon>Pseudomonadota</taxon>
        <taxon>Gammaproteobacteria</taxon>
        <taxon>Lysobacterales</taxon>
        <taxon>Lysobacteraceae</taxon>
        <taxon>Xanthomonas</taxon>
    </lineage>
</organism>
<comment type="caution">
    <text evidence="1">The sequence shown here is derived from an EMBL/GenBank/DDBJ whole genome shotgun (WGS) entry which is preliminary data.</text>
</comment>
<gene>
    <name evidence="1" type="ORF">XdyCFBP7245_08280</name>
</gene>
<dbReference type="AlphaFoldDB" id="A0A2S7C528"/>